<reference evidence="2 3" key="1">
    <citation type="submission" date="2023-07" db="EMBL/GenBank/DDBJ databases">
        <title>Comparative genomics of wheat-associated soil bacteria to identify genetic determinants of phenazine resistance.</title>
        <authorList>
            <person name="Mouncey N."/>
        </authorList>
    </citation>
    <scope>NUCLEOTIDE SEQUENCE [LARGE SCALE GENOMIC DNA]</scope>
    <source>
        <strain evidence="2 3">W2I7</strain>
    </source>
</reference>
<gene>
    <name evidence="2" type="ORF">QFZ46_000790</name>
</gene>
<keyword evidence="3" id="KW-1185">Reference proteome</keyword>
<comment type="caution">
    <text evidence="2">The sequence shown here is derived from an EMBL/GenBank/DDBJ whole genome shotgun (WGS) entry which is preliminary data.</text>
</comment>
<dbReference type="EMBL" id="JAUSXK010000001">
    <property type="protein sequence ID" value="MDQ0642630.1"/>
    <property type="molecule type" value="Genomic_DNA"/>
</dbReference>
<protein>
    <recommendedName>
        <fullName evidence="1">HNH nuclease domain-containing protein</fullName>
    </recommendedName>
</protein>
<evidence type="ECO:0000259" key="1">
    <source>
        <dbReference type="SMART" id="SM00507"/>
    </source>
</evidence>
<evidence type="ECO:0000313" key="3">
    <source>
        <dbReference type="Proteomes" id="UP001239085"/>
    </source>
</evidence>
<dbReference type="CDD" id="cd00085">
    <property type="entry name" value="HNHc"/>
    <property type="match status" value="1"/>
</dbReference>
<organism evidence="2 3">
    <name type="scientific">Microbacterium murale</name>
    <dbReference type="NCBI Taxonomy" id="1081040"/>
    <lineage>
        <taxon>Bacteria</taxon>
        <taxon>Bacillati</taxon>
        <taxon>Actinomycetota</taxon>
        <taxon>Actinomycetes</taxon>
        <taxon>Micrococcales</taxon>
        <taxon>Microbacteriaceae</taxon>
        <taxon>Microbacterium</taxon>
    </lineage>
</organism>
<dbReference type="Proteomes" id="UP001239085">
    <property type="component" value="Unassembled WGS sequence"/>
</dbReference>
<sequence>MNISTMASTALNALLEDVVTTLSSVDQTINQLMATKSALLATASRIADDEPFDSVDSREMSQRAIATEIGAALRLSDRTIESHMGTAARLAERFPSTAASFGAGRISQAHVRVIMDAGEQIEDAESRARYEAIVVARAEAESPNRLRPFAAQTAERFRERSFTERHREAREKRSVSLREREDGMAGLLVFGPSVLVHAERDRLSQMAFAVKADNAKAAKQAPDAAADDFADERTMNQLRFDLLADLVLTGVPTGHETEDGLLGEIRAHVDITVPALTLTDPDEIASPAHLEGVGPVDPATARILTGNAPGFDRVFTHPASGMVLGVDRYRPSAEMRRYLRARDRRCRFPGCRLLARMCDDDHTIDHALGGATTLANLADFCRRHHVTKHQTPWKVRQLGGGLLEWTSPTGRNYVDRPPGVATYVTFEDVVERMPSEAPF</sequence>
<feature type="domain" description="HNH nuclease" evidence="1">
    <location>
        <begin position="334"/>
        <end position="386"/>
    </location>
</feature>
<dbReference type="InterPro" id="IPR003870">
    <property type="entry name" value="DUF222"/>
</dbReference>
<accession>A0ABU0P5N4</accession>
<proteinExistence type="predicted"/>
<name>A0ABU0P5N4_9MICO</name>
<dbReference type="RefSeq" id="WP_307358524.1">
    <property type="nucleotide sequence ID" value="NZ_JAUSXK010000001.1"/>
</dbReference>
<dbReference type="Pfam" id="PF02720">
    <property type="entry name" value="DUF222"/>
    <property type="match status" value="1"/>
</dbReference>
<dbReference type="InterPro" id="IPR003615">
    <property type="entry name" value="HNH_nuc"/>
</dbReference>
<evidence type="ECO:0000313" key="2">
    <source>
        <dbReference type="EMBL" id="MDQ0642630.1"/>
    </source>
</evidence>
<dbReference type="SMART" id="SM00507">
    <property type="entry name" value="HNHc"/>
    <property type="match status" value="1"/>
</dbReference>
<dbReference type="Gene3D" id="1.10.30.50">
    <property type="match status" value="1"/>
</dbReference>